<keyword evidence="5" id="KW-0489">Methyltransferase</keyword>
<evidence type="ECO:0000256" key="9">
    <source>
        <dbReference type="ARBA" id="ARBA00023163"/>
    </source>
</evidence>
<dbReference type="SUPFAM" id="SSF51045">
    <property type="entry name" value="WW domain"/>
    <property type="match status" value="1"/>
</dbReference>
<dbReference type="PANTHER" id="PTHR46711">
    <property type="entry name" value="HISTONE-LYSINE N-METHYLTRANSFERASE SETD2"/>
    <property type="match status" value="1"/>
</dbReference>
<dbReference type="SUPFAM" id="SSF82199">
    <property type="entry name" value="SET domain"/>
    <property type="match status" value="1"/>
</dbReference>
<feature type="compositionally biased region" description="Low complexity" evidence="11">
    <location>
        <begin position="335"/>
        <end position="364"/>
    </location>
</feature>
<feature type="compositionally biased region" description="Polar residues" evidence="11">
    <location>
        <begin position="1338"/>
        <end position="1356"/>
    </location>
</feature>
<dbReference type="GO" id="GO:0006355">
    <property type="term" value="P:regulation of DNA-templated transcription"/>
    <property type="evidence" value="ECO:0007669"/>
    <property type="project" value="InterPro"/>
</dbReference>
<dbReference type="EC" id="2.1.1.359" evidence="3"/>
<dbReference type="PROSITE" id="PS50868">
    <property type="entry name" value="POST_SET"/>
    <property type="match status" value="1"/>
</dbReference>
<dbReference type="Gene3D" id="2.20.70.10">
    <property type="match status" value="1"/>
</dbReference>
<feature type="compositionally biased region" description="Polar residues" evidence="11">
    <location>
        <begin position="492"/>
        <end position="501"/>
    </location>
</feature>
<feature type="region of interest" description="Disordered" evidence="11">
    <location>
        <begin position="1207"/>
        <end position="1226"/>
    </location>
</feature>
<feature type="compositionally biased region" description="Basic and acidic residues" evidence="11">
    <location>
        <begin position="1086"/>
        <end position="1095"/>
    </location>
</feature>
<dbReference type="PANTHER" id="PTHR46711:SF1">
    <property type="entry name" value="HISTONE-LYSINE N-METHYLTRANSFERASE SETD2"/>
    <property type="match status" value="1"/>
</dbReference>
<feature type="compositionally biased region" description="Basic and acidic residues" evidence="11">
    <location>
        <begin position="245"/>
        <end position="257"/>
    </location>
</feature>
<feature type="compositionally biased region" description="Basic residues" evidence="11">
    <location>
        <begin position="258"/>
        <end position="315"/>
    </location>
</feature>
<evidence type="ECO:0000259" key="13">
    <source>
        <dbReference type="PROSITE" id="PS50280"/>
    </source>
</evidence>
<feature type="compositionally biased region" description="Low complexity" evidence="11">
    <location>
        <begin position="316"/>
        <end position="327"/>
    </location>
</feature>
<keyword evidence="6" id="KW-0808">Transferase</keyword>
<evidence type="ECO:0000256" key="4">
    <source>
        <dbReference type="ARBA" id="ARBA00022454"/>
    </source>
</evidence>
<keyword evidence="8" id="KW-0805">Transcription regulation</keyword>
<reference evidence="16" key="1">
    <citation type="submission" date="2021-02" db="EMBL/GenBank/DDBJ databases">
        <authorList>
            <person name="Nowell W R."/>
        </authorList>
    </citation>
    <scope>NUCLEOTIDE SEQUENCE</scope>
</reference>
<dbReference type="GO" id="GO:0140955">
    <property type="term" value="F:histone H3K36 trimethyltransferase activity"/>
    <property type="evidence" value="ECO:0007669"/>
    <property type="project" value="UniProtKB-EC"/>
</dbReference>
<dbReference type="PROSITE" id="PS51215">
    <property type="entry name" value="AWS"/>
    <property type="match status" value="1"/>
</dbReference>
<dbReference type="InterPro" id="IPR046341">
    <property type="entry name" value="SET_dom_sf"/>
</dbReference>
<evidence type="ECO:0000256" key="6">
    <source>
        <dbReference type="ARBA" id="ARBA00022679"/>
    </source>
</evidence>
<accession>A0A814AGA8</accession>
<keyword evidence="10" id="KW-0539">Nucleus</keyword>
<evidence type="ECO:0000256" key="7">
    <source>
        <dbReference type="ARBA" id="ARBA00022691"/>
    </source>
</evidence>
<gene>
    <name evidence="16" type="ORF">XAT740_LOCUS8686</name>
</gene>
<feature type="region of interest" description="Disordered" evidence="11">
    <location>
        <begin position="392"/>
        <end position="411"/>
    </location>
</feature>
<dbReference type="CDD" id="cd00201">
    <property type="entry name" value="WW"/>
    <property type="match status" value="1"/>
</dbReference>
<proteinExistence type="predicted"/>
<feature type="compositionally biased region" description="Polar residues" evidence="11">
    <location>
        <begin position="1013"/>
        <end position="1027"/>
    </location>
</feature>
<dbReference type="SMART" id="SM00456">
    <property type="entry name" value="WW"/>
    <property type="match status" value="1"/>
</dbReference>
<evidence type="ECO:0000256" key="10">
    <source>
        <dbReference type="ARBA" id="ARBA00023242"/>
    </source>
</evidence>
<dbReference type="Pfam" id="PF17907">
    <property type="entry name" value="AWS"/>
    <property type="match status" value="1"/>
</dbReference>
<evidence type="ECO:0000313" key="16">
    <source>
        <dbReference type="EMBL" id="CAF0914091.1"/>
    </source>
</evidence>
<evidence type="ECO:0000256" key="8">
    <source>
        <dbReference type="ARBA" id="ARBA00023015"/>
    </source>
</evidence>
<feature type="compositionally biased region" description="Basic residues" evidence="11">
    <location>
        <begin position="1263"/>
        <end position="1290"/>
    </location>
</feature>
<dbReference type="Gene3D" id="1.10.1740.100">
    <property type="entry name" value="Set2, Rpb1 interacting domain"/>
    <property type="match status" value="1"/>
</dbReference>
<feature type="compositionally biased region" description="Basic and acidic residues" evidence="11">
    <location>
        <begin position="128"/>
        <end position="163"/>
    </location>
</feature>
<feature type="region of interest" description="Disordered" evidence="11">
    <location>
        <begin position="481"/>
        <end position="501"/>
    </location>
</feature>
<dbReference type="InterPro" id="IPR038190">
    <property type="entry name" value="SRI_sf"/>
</dbReference>
<dbReference type="PROSITE" id="PS50280">
    <property type="entry name" value="SET"/>
    <property type="match status" value="1"/>
</dbReference>
<dbReference type="InterPro" id="IPR006560">
    <property type="entry name" value="AWS_dom"/>
</dbReference>
<dbReference type="Gene3D" id="2.170.270.10">
    <property type="entry name" value="SET domain"/>
    <property type="match status" value="1"/>
</dbReference>
<evidence type="ECO:0000256" key="3">
    <source>
        <dbReference type="ARBA" id="ARBA00012178"/>
    </source>
</evidence>
<feature type="compositionally biased region" description="Low complexity" evidence="11">
    <location>
        <begin position="1357"/>
        <end position="1373"/>
    </location>
</feature>
<dbReference type="InterPro" id="IPR013257">
    <property type="entry name" value="SRI"/>
</dbReference>
<dbReference type="PROSITE" id="PS01159">
    <property type="entry name" value="WW_DOMAIN_1"/>
    <property type="match status" value="1"/>
</dbReference>
<dbReference type="Pfam" id="PF00856">
    <property type="entry name" value="SET"/>
    <property type="match status" value="1"/>
</dbReference>
<dbReference type="GO" id="GO:0032259">
    <property type="term" value="P:methylation"/>
    <property type="evidence" value="ECO:0007669"/>
    <property type="project" value="UniProtKB-KW"/>
</dbReference>
<evidence type="ECO:0000313" key="17">
    <source>
        <dbReference type="Proteomes" id="UP000663828"/>
    </source>
</evidence>
<evidence type="ECO:0000256" key="2">
    <source>
        <dbReference type="ARBA" id="ARBA00004286"/>
    </source>
</evidence>
<feature type="compositionally biased region" description="Polar residues" evidence="11">
    <location>
        <begin position="187"/>
        <end position="199"/>
    </location>
</feature>
<keyword evidence="9" id="KW-0804">Transcription</keyword>
<dbReference type="InterPro" id="IPR003616">
    <property type="entry name" value="Post-SET_dom"/>
</dbReference>
<dbReference type="PROSITE" id="PS50020">
    <property type="entry name" value="WW_DOMAIN_2"/>
    <property type="match status" value="1"/>
</dbReference>
<dbReference type="EMBL" id="CAJNOR010000436">
    <property type="protein sequence ID" value="CAF0914091.1"/>
    <property type="molecule type" value="Genomic_DNA"/>
</dbReference>
<dbReference type="InterPro" id="IPR001202">
    <property type="entry name" value="WW_dom"/>
</dbReference>
<keyword evidence="4" id="KW-0158">Chromosome</keyword>
<feature type="compositionally biased region" description="Basic residues" evidence="11">
    <location>
        <begin position="169"/>
        <end position="178"/>
    </location>
</feature>
<feature type="compositionally biased region" description="Basic and acidic residues" evidence="11">
    <location>
        <begin position="76"/>
        <end position="93"/>
    </location>
</feature>
<protein>
    <recommendedName>
        <fullName evidence="3">[histone H3]-lysine(36) N-trimethyltransferase</fullName>
        <ecNumber evidence="3">2.1.1.359</ecNumber>
    </recommendedName>
</protein>
<dbReference type="Pfam" id="PF00397">
    <property type="entry name" value="WW"/>
    <property type="match status" value="1"/>
</dbReference>
<evidence type="ECO:0000259" key="15">
    <source>
        <dbReference type="PROSITE" id="PS51215"/>
    </source>
</evidence>
<dbReference type="Proteomes" id="UP000663828">
    <property type="component" value="Unassembled WGS sequence"/>
</dbReference>
<dbReference type="SMART" id="SM00317">
    <property type="entry name" value="SET"/>
    <property type="match status" value="1"/>
</dbReference>
<name>A0A814AGA8_ADIRI</name>
<dbReference type="Pfam" id="PF08236">
    <property type="entry name" value="SRI"/>
    <property type="match status" value="1"/>
</dbReference>
<feature type="region of interest" description="Disordered" evidence="11">
    <location>
        <begin position="986"/>
        <end position="1115"/>
    </location>
</feature>
<feature type="compositionally biased region" description="Basic residues" evidence="11">
    <location>
        <begin position="235"/>
        <end position="244"/>
    </location>
</feature>
<feature type="compositionally biased region" description="Basic and acidic residues" evidence="11">
    <location>
        <begin position="1318"/>
        <end position="1331"/>
    </location>
</feature>
<dbReference type="GO" id="GO:0005694">
    <property type="term" value="C:chromosome"/>
    <property type="evidence" value="ECO:0007669"/>
    <property type="project" value="UniProtKB-SubCell"/>
</dbReference>
<feature type="compositionally biased region" description="Polar residues" evidence="11">
    <location>
        <begin position="392"/>
        <end position="407"/>
    </location>
</feature>
<dbReference type="InterPro" id="IPR042294">
    <property type="entry name" value="SETD2_animal"/>
</dbReference>
<feature type="domain" description="WW" evidence="12">
    <location>
        <begin position="1180"/>
        <end position="1214"/>
    </location>
</feature>
<feature type="compositionally biased region" description="Polar residues" evidence="11">
    <location>
        <begin position="109"/>
        <end position="123"/>
    </location>
</feature>
<comment type="caution">
    <text evidence="16">The sequence shown here is derived from an EMBL/GenBank/DDBJ whole genome shotgun (WGS) entry which is preliminary data.</text>
</comment>
<feature type="compositionally biased region" description="Basic and acidic residues" evidence="11">
    <location>
        <begin position="1051"/>
        <end position="1060"/>
    </location>
</feature>
<evidence type="ECO:0000256" key="11">
    <source>
        <dbReference type="SAM" id="MobiDB-lite"/>
    </source>
</evidence>
<feature type="compositionally biased region" description="Low complexity" evidence="11">
    <location>
        <begin position="1291"/>
        <end position="1303"/>
    </location>
</feature>
<feature type="domain" description="Post-SET" evidence="14">
    <location>
        <begin position="763"/>
        <end position="779"/>
    </location>
</feature>
<comment type="subcellular location">
    <subcellularLocation>
        <location evidence="2">Chromosome</location>
    </subcellularLocation>
    <subcellularLocation>
        <location evidence="1">Nucleus</location>
    </subcellularLocation>
</comment>
<evidence type="ECO:0000256" key="1">
    <source>
        <dbReference type="ARBA" id="ARBA00004123"/>
    </source>
</evidence>
<dbReference type="SMART" id="SM00570">
    <property type="entry name" value="AWS"/>
    <property type="match status" value="1"/>
</dbReference>
<evidence type="ECO:0000259" key="14">
    <source>
        <dbReference type="PROSITE" id="PS50868"/>
    </source>
</evidence>
<dbReference type="InterPro" id="IPR001214">
    <property type="entry name" value="SET_dom"/>
</dbReference>
<feature type="domain" description="AWS" evidence="15">
    <location>
        <begin position="579"/>
        <end position="632"/>
    </location>
</feature>
<dbReference type="InterPro" id="IPR036020">
    <property type="entry name" value="WW_dom_sf"/>
</dbReference>
<feature type="compositionally biased region" description="Polar residues" evidence="11">
    <location>
        <begin position="51"/>
        <end position="75"/>
    </location>
</feature>
<keyword evidence="17" id="KW-1185">Reference proteome</keyword>
<sequence length="1507" mass="171798">MYPIATIRKPKAAEEALIGRLNNMIHWRPKEKLPSSKKSTLSPHDRHSKSKSNSSPRHQRGLSLTFSPSPFQSRHTTTERLETKTHLSPKTDNRCSTTAKSNREITDPMSATKSTNSTSPSNRYSRKRSSDTTNDKTRKNDETVAKSSESEKPSSSVKQEKSKSTKSSSSRHRSKSHERKTDRKTIEPSSSHDSSLNKTKANHEKDSISNHATINPDKKSSRGSSIPSTHSDHRERRRRRSSDRHRHDSSSRYDRRSDHNHRRRSPYHSKTHYVHYHHHHHYRSPSPRYRHHHYQRRRSSSRQRRQSSSRHRRTRYFSSTSSSTSFSPRRRTRSRTSSSSSSSSSSYTSLSRSSSSTSRSSSRTNHYYHEKKNRRSPTLEKLFLKASESIEAVSTQKNPDLPSSSAPTAHYLPIPPNSSTVDIPMASISEPNVFYPERFTGFSAPPPPFSLPPQQRCLKEITTDVAAIPRTVFNEIQPVSSSTLDDVGSGKVPQSNDSSTIGNDEYFNSTLFFYPKILVRPSSSRPPRVSRFSDVTSTTSSEPVINTNIPVDTPLTYTQISENINCLPASRRQQKRHNREVMECECTTSEYDRSRGVKACGSDCLNRMLLIECGPLCPCGQWCSNRRFQRHSYAAHKLALFKTEMKGHGLRTTSTIRKGRFLAEYVGEVIDMDELARRNKKYKRDGNIHQYVMSLIHGTVIDSTMKGNWARFINHSCEPNCIAEKWLVNGEYRMGIFAKRDLDVNEEITIDYRFESSNAADLASEKCYCGAPTCRGTISIKPNNNNSSKRQNRRQPLDDDELLDYLLDEHTNEYVVPKTIEEIRQLIQIMSRTDGENVRTIELNLIKSSSQKHPELPRLFLECNGLHVLCSWMKDILLENADEDEQQRYSDEFKYQLLDFIHLVLPIKDRTTVIKNGLLDLVAKKLQLPSTANDQMNLTTDEEQIQSLMNSMLDHLENPIIAKLCHIYSTWTSLKERFIIPKRKEPEADSDHHHHRHHHHHYSSKHRHEEPSSRLSFTTRSSYSQQKPYDRSYSRRSYTVRETPRTQEQQLSKDERRKLFEQQYEDEEKARMAAVNGESPGSQNEPPHKKQRTSDNTESMIAHTPPQPESSSAYPSQMDQTSWIHQHLAQIPIEYIRSYMALIGAQENSASTTSVDKDEPLPPPPPPARPENEAELSHIIQLPSGWSVAMCPTDSSVYFYNRQTNTTSWTPPSAASSANTSAPLDLSPLSSAHIIEQRRPLPNSHHHSNHQHSSSSSHPNMKLAKHVHRHTRTHKHHHISTTNSNKRKRPATTTKTDSAAATKPDVEDPTENMLNKTIKQEETNDDNKSLEHDEEMSVSVSKIPTEDTNAINGSTTIKNDINESNNNNASSSSKINRDLLRKNISQHVHATLKPYTKRTCKQGRIASTDDIKYLVKKFTLAVLDKEIEKAKDERIPLLPVLNDRVRLKTEVYVKKYMNKMGPVFQRHDVSVSHSHSSVIADAAVAAAAPPADCQPEISLQATTSNSE</sequence>
<dbReference type="GO" id="GO:0005634">
    <property type="term" value="C:nucleus"/>
    <property type="evidence" value="ECO:0007669"/>
    <property type="project" value="UniProtKB-SubCell"/>
</dbReference>
<evidence type="ECO:0000259" key="12">
    <source>
        <dbReference type="PROSITE" id="PS50020"/>
    </source>
</evidence>
<feature type="region of interest" description="Disordered" evidence="11">
    <location>
        <begin position="25"/>
        <end position="379"/>
    </location>
</feature>
<feature type="domain" description="SET" evidence="13">
    <location>
        <begin position="636"/>
        <end position="753"/>
    </location>
</feature>
<organism evidence="16 17">
    <name type="scientific">Adineta ricciae</name>
    <name type="common">Rotifer</name>
    <dbReference type="NCBI Taxonomy" id="249248"/>
    <lineage>
        <taxon>Eukaryota</taxon>
        <taxon>Metazoa</taxon>
        <taxon>Spiralia</taxon>
        <taxon>Gnathifera</taxon>
        <taxon>Rotifera</taxon>
        <taxon>Eurotatoria</taxon>
        <taxon>Bdelloidea</taxon>
        <taxon>Adinetida</taxon>
        <taxon>Adinetidae</taxon>
        <taxon>Adineta</taxon>
    </lineage>
</organism>
<feature type="region of interest" description="Disordered" evidence="11">
    <location>
        <begin position="1241"/>
        <end position="1373"/>
    </location>
</feature>
<feature type="region of interest" description="Disordered" evidence="11">
    <location>
        <begin position="1149"/>
        <end position="1173"/>
    </location>
</feature>
<feature type="compositionally biased region" description="Basic residues" evidence="11">
    <location>
        <begin position="993"/>
        <end position="1006"/>
    </location>
</feature>
<evidence type="ECO:0000256" key="5">
    <source>
        <dbReference type="ARBA" id="ARBA00022603"/>
    </source>
</evidence>
<keyword evidence="7" id="KW-0949">S-adenosyl-L-methionine</keyword>